<feature type="chain" id="PRO_5046075786" evidence="2">
    <location>
        <begin position="33"/>
        <end position="496"/>
    </location>
</feature>
<feature type="region of interest" description="Disordered" evidence="1">
    <location>
        <begin position="34"/>
        <end position="156"/>
    </location>
</feature>
<gene>
    <name evidence="3" type="ORF">POL25_19125</name>
</gene>
<dbReference type="RefSeq" id="WP_272087537.1">
    <property type="nucleotide sequence ID" value="NZ_JAQNDL010000002.1"/>
</dbReference>
<proteinExistence type="predicted"/>
<evidence type="ECO:0000313" key="4">
    <source>
        <dbReference type="Proteomes" id="UP001221686"/>
    </source>
</evidence>
<organism evidence="3 4">
    <name type="scientific">Nannocystis bainbridge</name>
    <dbReference type="NCBI Taxonomy" id="2995303"/>
    <lineage>
        <taxon>Bacteria</taxon>
        <taxon>Pseudomonadati</taxon>
        <taxon>Myxococcota</taxon>
        <taxon>Polyangia</taxon>
        <taxon>Nannocystales</taxon>
        <taxon>Nannocystaceae</taxon>
        <taxon>Nannocystis</taxon>
    </lineage>
</organism>
<feature type="signal peptide" evidence="2">
    <location>
        <begin position="1"/>
        <end position="32"/>
    </location>
</feature>
<feature type="compositionally biased region" description="Low complexity" evidence="1">
    <location>
        <begin position="34"/>
        <end position="152"/>
    </location>
</feature>
<dbReference type="EMBL" id="JAQNDL010000002">
    <property type="protein sequence ID" value="MDC0719025.1"/>
    <property type="molecule type" value="Genomic_DNA"/>
</dbReference>
<accession>A0ABT5DZK2</accession>
<comment type="caution">
    <text evidence="3">The sequence shown here is derived from an EMBL/GenBank/DDBJ whole genome shotgun (WGS) entry which is preliminary data.</text>
</comment>
<evidence type="ECO:0000256" key="2">
    <source>
        <dbReference type="SAM" id="SignalP"/>
    </source>
</evidence>
<keyword evidence="4" id="KW-1185">Reference proteome</keyword>
<dbReference type="PROSITE" id="PS51257">
    <property type="entry name" value="PROKAR_LIPOPROTEIN"/>
    <property type="match status" value="1"/>
</dbReference>
<dbReference type="Proteomes" id="UP001221686">
    <property type="component" value="Unassembled WGS sequence"/>
</dbReference>
<evidence type="ECO:0000256" key="1">
    <source>
        <dbReference type="SAM" id="MobiDB-lite"/>
    </source>
</evidence>
<reference evidence="3 4" key="1">
    <citation type="submission" date="2022-11" db="EMBL/GenBank/DDBJ databases">
        <title>Minimal conservation of predation-associated metabolite biosynthetic gene clusters underscores biosynthetic potential of Myxococcota including descriptions for ten novel species: Archangium lansinium sp. nov., Myxococcus landrumus sp. nov., Nannocystis bai.</title>
        <authorList>
            <person name="Ahearne A."/>
            <person name="Stevens C."/>
            <person name="Dowd S."/>
        </authorList>
    </citation>
    <scope>NUCLEOTIDE SEQUENCE [LARGE SCALE GENOMIC DNA]</scope>
    <source>
        <strain evidence="3 4">BB15-2</strain>
    </source>
</reference>
<evidence type="ECO:0000313" key="3">
    <source>
        <dbReference type="EMBL" id="MDC0719025.1"/>
    </source>
</evidence>
<name>A0ABT5DZK2_9BACT</name>
<sequence length="496" mass="51304">MIKAISTYALPRLSAGALFTFSASLVALGCPADSGTSTGTETETGTDTGTDAGTETAGPTTVDPSETGGLTTSTTIDPTTAGPTSTTEDETTTTTEATTVDTTTTEATTVDTTSAETTTTTGVVEETTTTGTDTTDTTTGETTTEDTTTGGPIKPEDCEELPIFGVELLSQQEHQLESAGPVPLVRTPAGQASITADPALFDLLRILFDGDLGVGVHALDPDPNHAVPNNVQLYVPISNAAVVYQEDLAMNAYTKVFTAVAGELEIFDLVTPHQTHGRVRHVELREMVKVGDLLEPVMGGACYWIEEAEYDVRRPSGCAPFTDDACAAEQFCMPVNAIGSDGVCVTGGAKVEGETCALVDPNGWDSDCGLGLRCVDFGDGHECGQVCDVLSDAPGCPAGTHCGGGYNMCLPEALLQNSGIDPAPLGEPCVDNPAALYCGGEGRPGHCYDDDGNDGPLVSTCLPFLPAQSQCEAPQVAGYVAYKAGIDRSTLWCLTP</sequence>
<protein>
    <submittedName>
        <fullName evidence="3">Uncharacterized protein</fullName>
    </submittedName>
</protein>
<keyword evidence="2" id="KW-0732">Signal</keyword>